<keyword evidence="3" id="KW-1185">Reference proteome</keyword>
<sequence>RFAGPTKVGLRRQRSSPTPPDEGSLLRPRAPGSLDGPFPRGGHPLAQGRPWPDGPLGGARGAAASQAGLWGEAARGLEEPLGAGPDGSDVGVPVDAEAALDHLEEELVLGLLVQAHGRKQLPHQCQRRLALAPLQQRVADRQHALVVP</sequence>
<evidence type="ECO:0000313" key="3">
    <source>
        <dbReference type="Proteomes" id="UP001189429"/>
    </source>
</evidence>
<reference evidence="2" key="1">
    <citation type="submission" date="2023-10" db="EMBL/GenBank/DDBJ databases">
        <authorList>
            <person name="Chen Y."/>
            <person name="Shah S."/>
            <person name="Dougan E. K."/>
            <person name="Thang M."/>
            <person name="Chan C."/>
        </authorList>
    </citation>
    <scope>NUCLEOTIDE SEQUENCE [LARGE SCALE GENOMIC DNA]</scope>
</reference>
<organism evidence="2 3">
    <name type="scientific">Prorocentrum cordatum</name>
    <dbReference type="NCBI Taxonomy" id="2364126"/>
    <lineage>
        <taxon>Eukaryota</taxon>
        <taxon>Sar</taxon>
        <taxon>Alveolata</taxon>
        <taxon>Dinophyceae</taxon>
        <taxon>Prorocentrales</taxon>
        <taxon>Prorocentraceae</taxon>
        <taxon>Prorocentrum</taxon>
    </lineage>
</organism>
<protein>
    <submittedName>
        <fullName evidence="2">Uncharacterized protein</fullName>
    </submittedName>
</protein>
<proteinExistence type="predicted"/>
<evidence type="ECO:0000313" key="2">
    <source>
        <dbReference type="EMBL" id="CAK0820149.1"/>
    </source>
</evidence>
<name>A0ABN9RLV4_9DINO</name>
<feature type="non-terminal residue" evidence="2">
    <location>
        <position position="148"/>
    </location>
</feature>
<feature type="non-terminal residue" evidence="2">
    <location>
        <position position="1"/>
    </location>
</feature>
<dbReference type="EMBL" id="CAUYUJ010007270">
    <property type="protein sequence ID" value="CAK0820149.1"/>
    <property type="molecule type" value="Genomic_DNA"/>
</dbReference>
<gene>
    <name evidence="2" type="ORF">PCOR1329_LOCUS21944</name>
</gene>
<accession>A0ABN9RLV4</accession>
<evidence type="ECO:0000256" key="1">
    <source>
        <dbReference type="SAM" id="MobiDB-lite"/>
    </source>
</evidence>
<dbReference type="Proteomes" id="UP001189429">
    <property type="component" value="Unassembled WGS sequence"/>
</dbReference>
<feature type="region of interest" description="Disordered" evidence="1">
    <location>
        <begin position="1"/>
        <end position="93"/>
    </location>
</feature>
<comment type="caution">
    <text evidence="2">The sequence shown here is derived from an EMBL/GenBank/DDBJ whole genome shotgun (WGS) entry which is preliminary data.</text>
</comment>